<dbReference type="HOGENOM" id="CLU_375891_0_0_10"/>
<proteinExistence type="predicted"/>
<dbReference type="Gene3D" id="2.60.120.1130">
    <property type="match status" value="1"/>
</dbReference>
<feature type="signal peptide" evidence="1">
    <location>
        <begin position="1"/>
        <end position="24"/>
    </location>
</feature>
<gene>
    <name evidence="2" type="ORF">HMPREF0645_1308</name>
</gene>
<name>D1PWH3_9BACT</name>
<dbReference type="Gene3D" id="2.60.40.3140">
    <property type="match status" value="1"/>
</dbReference>
<dbReference type="EMBL" id="ACKS01000056">
    <property type="protein sequence ID" value="EFA44304.1"/>
    <property type="molecule type" value="Genomic_DNA"/>
</dbReference>
<keyword evidence="1" id="KW-0732">Signal</keyword>
<protein>
    <recommendedName>
        <fullName evidence="4">DUF3857 domain-containing protein</fullName>
    </recommendedName>
</protein>
<organism evidence="2 3">
    <name type="scientific">Hallella bergensis DSM 17361</name>
    <dbReference type="NCBI Taxonomy" id="585502"/>
    <lineage>
        <taxon>Bacteria</taxon>
        <taxon>Pseudomonadati</taxon>
        <taxon>Bacteroidota</taxon>
        <taxon>Bacteroidia</taxon>
        <taxon>Bacteroidales</taxon>
        <taxon>Prevotellaceae</taxon>
        <taxon>Hallella</taxon>
    </lineage>
</organism>
<sequence length="723" mass="82305">MNRVSKMLLCLCTLLLMGTTGVYADKLEKYKAFADTIRQNVWAMDLPQFKNTDIPAKYKNESAVIVAAYRDVSVTQKTRLDLFSLINLSITMKRNIISSDLNRVCIHINDQAALKKYSEFDFISYYRRNRFGWSEKVQQVLGVRVIKPDGTIREVSTDDYVNTAEGKNDKEKGQKLAVPGLAIGDNIDIFTYEEKKLEEHTMEPFFISYQDEYPMLWKKVHCVIDKDLTTQYRTLNGAPDFKQSTDEEKNIILDAEVTNVENTDPDLWYNPMDHSPITVLNIQGKRLKGEFIPPSSRHKGLQANPTAKAIQDDAIEFFRVVTFEYEGHKDLKKQCKAAIKKFPNITDRADYVYDLLCFAYARDRVTDASLRRFAYNLQLRLAQAGIKKTKIGYTTMDGVEPIDQLSVYANGIPFLYLKEGERYYSWCPSLNVAGELRCDMQGRKAILSPENKKEAKSDYPVFVLPASKAEDNQNVYTLNAKIENGNELAINHEHSATGNMREMLGTEILTLKDVYDSYLDRVTDAKPFTETQGKRKVEAEQQTVDKAMEKQQERLKDLVKGYWDEAPKNIKDCKVVSVGTSKKNRSLAYTANYAMEGMVKKAGRNLILSTGKMLGDVLKVEGQQRHRTADIDMISPRQAIWNVEIALPEGYKVSADALNQLRKNVTNECGSFVSKASAENGKLLINVVRTYNHKHEPAANWDKLLQIIDATNAFTTIQTVIRK</sequence>
<dbReference type="RefSeq" id="WP_007173412.1">
    <property type="nucleotide sequence ID" value="NZ_GG704780.1"/>
</dbReference>
<evidence type="ECO:0000313" key="3">
    <source>
        <dbReference type="Proteomes" id="UP000003160"/>
    </source>
</evidence>
<evidence type="ECO:0008006" key="4">
    <source>
        <dbReference type="Google" id="ProtNLM"/>
    </source>
</evidence>
<dbReference type="eggNOG" id="ENOG502Z7ZW">
    <property type="taxonomic scope" value="Bacteria"/>
</dbReference>
<reference evidence="2 3" key="1">
    <citation type="submission" date="2009-10" db="EMBL/GenBank/DDBJ databases">
        <authorList>
            <person name="Qin X."/>
            <person name="Bachman B."/>
            <person name="Battles P."/>
            <person name="Bell A."/>
            <person name="Bess C."/>
            <person name="Bickham C."/>
            <person name="Chaboub L."/>
            <person name="Chen D."/>
            <person name="Coyle M."/>
            <person name="Deiros D.R."/>
            <person name="Dinh H."/>
            <person name="Forbes L."/>
            <person name="Fowler G."/>
            <person name="Francisco L."/>
            <person name="Fu Q."/>
            <person name="Gubbala S."/>
            <person name="Hale W."/>
            <person name="Han Y."/>
            <person name="Hemphill L."/>
            <person name="Highlander S.K."/>
            <person name="Hirani K."/>
            <person name="Hogues M."/>
            <person name="Jackson L."/>
            <person name="Jakkamsetti A."/>
            <person name="Javaid M."/>
            <person name="Jiang H."/>
            <person name="Korchina V."/>
            <person name="Kovar C."/>
            <person name="Lara F."/>
            <person name="Lee S."/>
            <person name="Mata R."/>
            <person name="Mathew T."/>
            <person name="Moen C."/>
            <person name="Morales K."/>
            <person name="Munidasa M."/>
            <person name="Nazareth L."/>
            <person name="Ngo R."/>
            <person name="Nguyen L."/>
            <person name="Okwuonu G."/>
            <person name="Ongeri F."/>
            <person name="Patil S."/>
            <person name="Petrosino J."/>
            <person name="Pham C."/>
            <person name="Pham P."/>
            <person name="Pu L.-L."/>
            <person name="Puazo M."/>
            <person name="Raj R."/>
            <person name="Reid J."/>
            <person name="Rouhana J."/>
            <person name="Saada N."/>
            <person name="Shang Y."/>
            <person name="Simmons D."/>
            <person name="Thornton R."/>
            <person name="Warren J."/>
            <person name="Weissenberger G."/>
            <person name="Zhang J."/>
            <person name="Zhang L."/>
            <person name="Zhou C."/>
            <person name="Zhu D."/>
            <person name="Muzny D."/>
            <person name="Worley K."/>
            <person name="Gibbs R."/>
        </authorList>
    </citation>
    <scope>NUCLEOTIDE SEQUENCE [LARGE SCALE GENOMIC DNA]</scope>
    <source>
        <strain evidence="2 3">DSM 17361</strain>
    </source>
</reference>
<keyword evidence="3" id="KW-1185">Reference proteome</keyword>
<accession>D1PWH3</accession>
<dbReference type="Proteomes" id="UP000003160">
    <property type="component" value="Unassembled WGS sequence"/>
</dbReference>
<dbReference type="AlphaFoldDB" id="D1PWH3"/>
<evidence type="ECO:0000256" key="1">
    <source>
        <dbReference type="SAM" id="SignalP"/>
    </source>
</evidence>
<evidence type="ECO:0000313" key="2">
    <source>
        <dbReference type="EMBL" id="EFA44304.1"/>
    </source>
</evidence>
<comment type="caution">
    <text evidence="2">The sequence shown here is derived from an EMBL/GenBank/DDBJ whole genome shotgun (WGS) entry which is preliminary data.</text>
</comment>
<feature type="chain" id="PRO_5003025250" description="DUF3857 domain-containing protein" evidence="1">
    <location>
        <begin position="25"/>
        <end position="723"/>
    </location>
</feature>